<dbReference type="AlphaFoldDB" id="A0A8J4U7W0"/>
<reference evidence="2" key="1">
    <citation type="submission" date="2020-07" db="EMBL/GenBank/DDBJ databases">
        <title>Clarias magur genome sequencing, assembly and annotation.</title>
        <authorList>
            <person name="Kushwaha B."/>
            <person name="Kumar R."/>
            <person name="Das P."/>
            <person name="Joshi C.G."/>
            <person name="Kumar D."/>
            <person name="Nagpure N.S."/>
            <person name="Pandey M."/>
            <person name="Agarwal S."/>
            <person name="Srivastava S."/>
            <person name="Singh M."/>
            <person name="Sahoo L."/>
            <person name="Jayasankar P."/>
            <person name="Meher P.K."/>
            <person name="Koringa P.G."/>
            <person name="Iquebal M.A."/>
            <person name="Das S.P."/>
            <person name="Bit A."/>
            <person name="Patnaik S."/>
            <person name="Patel N."/>
            <person name="Shah T.M."/>
            <person name="Hinsu A."/>
            <person name="Jena J.K."/>
        </authorList>
    </citation>
    <scope>NUCLEOTIDE SEQUENCE</scope>
    <source>
        <strain evidence="2">CIFAMagur01</strain>
        <tissue evidence="2">Testis</tissue>
    </source>
</reference>
<gene>
    <name evidence="2" type="primary">mhqA</name>
    <name evidence="2" type="ORF">DAT39_016858</name>
</gene>
<dbReference type="GO" id="GO:0051213">
    <property type="term" value="F:dioxygenase activity"/>
    <property type="evidence" value="ECO:0007669"/>
    <property type="project" value="UniProtKB-KW"/>
</dbReference>
<accession>A0A8J4U7W0</accession>
<keyword evidence="2" id="KW-0560">Oxidoreductase</keyword>
<sequence>MKNRALHYWREKMSAQSVINAEKKSRGGTGRQIRDTAGDPSHPTHGLFALRRHQNICATTSRLQFLP</sequence>
<feature type="region of interest" description="Disordered" evidence="1">
    <location>
        <begin position="17"/>
        <end position="41"/>
    </location>
</feature>
<name>A0A8J4U7W0_CLAMG</name>
<comment type="caution">
    <text evidence="2">The sequence shown here is derived from an EMBL/GenBank/DDBJ whole genome shotgun (WGS) entry which is preliminary data.</text>
</comment>
<evidence type="ECO:0000256" key="1">
    <source>
        <dbReference type="SAM" id="MobiDB-lite"/>
    </source>
</evidence>
<dbReference type="Proteomes" id="UP000727407">
    <property type="component" value="Unassembled WGS sequence"/>
</dbReference>
<dbReference type="EMBL" id="QNUK01000435">
    <property type="protein sequence ID" value="KAF5893442.1"/>
    <property type="molecule type" value="Genomic_DNA"/>
</dbReference>
<evidence type="ECO:0000313" key="3">
    <source>
        <dbReference type="Proteomes" id="UP000727407"/>
    </source>
</evidence>
<proteinExistence type="predicted"/>
<organism evidence="2 3">
    <name type="scientific">Clarias magur</name>
    <name type="common">Asian catfish</name>
    <name type="synonym">Macropteronotus magur</name>
    <dbReference type="NCBI Taxonomy" id="1594786"/>
    <lineage>
        <taxon>Eukaryota</taxon>
        <taxon>Metazoa</taxon>
        <taxon>Chordata</taxon>
        <taxon>Craniata</taxon>
        <taxon>Vertebrata</taxon>
        <taxon>Euteleostomi</taxon>
        <taxon>Actinopterygii</taxon>
        <taxon>Neopterygii</taxon>
        <taxon>Teleostei</taxon>
        <taxon>Ostariophysi</taxon>
        <taxon>Siluriformes</taxon>
        <taxon>Clariidae</taxon>
        <taxon>Clarias</taxon>
    </lineage>
</organism>
<keyword evidence="3" id="KW-1185">Reference proteome</keyword>
<evidence type="ECO:0000313" key="2">
    <source>
        <dbReference type="EMBL" id="KAF5893442.1"/>
    </source>
</evidence>
<protein>
    <submittedName>
        <fullName evidence="2">Putative ring-cleaving dioxygenase MhqA</fullName>
    </submittedName>
</protein>
<keyword evidence="2" id="KW-0223">Dioxygenase</keyword>